<protein>
    <submittedName>
        <fullName evidence="1">Uncharacterized protein</fullName>
    </submittedName>
</protein>
<sequence>MIAIIAHRSSTAASPPFPVQVVVRLGYTDGEARSPLAVTDLVDDRFRIPCRTCGDQ</sequence>
<evidence type="ECO:0000313" key="1">
    <source>
        <dbReference type="EMBL" id="MBB5781201.1"/>
    </source>
</evidence>
<gene>
    <name evidence="1" type="ORF">HD596_007957</name>
</gene>
<accession>A0A7W9GCE2</accession>
<name>A0A7W9GCE2_9ACTN</name>
<comment type="caution">
    <text evidence="1">The sequence shown here is derived from an EMBL/GenBank/DDBJ whole genome shotgun (WGS) entry which is preliminary data.</text>
</comment>
<dbReference type="EMBL" id="JACHMB010000001">
    <property type="protein sequence ID" value="MBB5781201.1"/>
    <property type="molecule type" value="Genomic_DNA"/>
</dbReference>
<proteinExistence type="predicted"/>
<dbReference type="AlphaFoldDB" id="A0A7W9GCE2"/>
<keyword evidence="2" id="KW-1185">Reference proteome</keyword>
<dbReference type="RefSeq" id="WP_185074541.1">
    <property type="nucleotide sequence ID" value="NZ_JACHMB010000001.1"/>
</dbReference>
<organism evidence="1 2">
    <name type="scientific">Nonomuraea jabiensis</name>
    <dbReference type="NCBI Taxonomy" id="882448"/>
    <lineage>
        <taxon>Bacteria</taxon>
        <taxon>Bacillati</taxon>
        <taxon>Actinomycetota</taxon>
        <taxon>Actinomycetes</taxon>
        <taxon>Streptosporangiales</taxon>
        <taxon>Streptosporangiaceae</taxon>
        <taxon>Nonomuraea</taxon>
    </lineage>
</organism>
<reference evidence="1 2" key="1">
    <citation type="submission" date="2020-08" db="EMBL/GenBank/DDBJ databases">
        <title>Sequencing the genomes of 1000 actinobacteria strains.</title>
        <authorList>
            <person name="Klenk H.-P."/>
        </authorList>
    </citation>
    <scope>NUCLEOTIDE SEQUENCE [LARGE SCALE GENOMIC DNA]</scope>
    <source>
        <strain evidence="1 2">DSM 45507</strain>
    </source>
</reference>
<dbReference type="Proteomes" id="UP000579153">
    <property type="component" value="Unassembled WGS sequence"/>
</dbReference>
<evidence type="ECO:0000313" key="2">
    <source>
        <dbReference type="Proteomes" id="UP000579153"/>
    </source>
</evidence>